<dbReference type="VEuPathDB" id="FungiDB:I302_04870"/>
<accession>A0A1B9G217</accession>
<reference evidence="2" key="2">
    <citation type="submission" date="2014-01" db="EMBL/GenBank/DDBJ databases">
        <title>Evolution of pathogenesis and genome organization in the Tremellales.</title>
        <authorList>
            <person name="Cuomo C."/>
            <person name="Litvintseva A."/>
            <person name="Heitman J."/>
            <person name="Chen Y."/>
            <person name="Sun S."/>
            <person name="Springer D."/>
            <person name="Dromer F."/>
            <person name="Young S."/>
            <person name="Zeng Q."/>
            <person name="Chapman S."/>
            <person name="Gujja S."/>
            <person name="Saif S."/>
            <person name="Birren B."/>
        </authorList>
    </citation>
    <scope>NUCLEOTIDE SEQUENCE</scope>
    <source>
        <strain evidence="2">CBS 10118</strain>
    </source>
</reference>
<sequence length="56" mass="5359">MSSGDNRFYPSRPAPKPPVESSGGGNSGSSNSGGGNSSNNSGGSGQTSNQAGGDKK</sequence>
<dbReference type="AlphaFoldDB" id="A0A1B9G217"/>
<reference evidence="2" key="1">
    <citation type="submission" date="2013-07" db="EMBL/GenBank/DDBJ databases">
        <title>The Genome Sequence of Cryptococcus bestiolae CBS10118.</title>
        <authorList>
            <consortium name="The Broad Institute Genome Sequencing Platform"/>
            <person name="Cuomo C."/>
            <person name="Litvintseva A."/>
            <person name="Chen Y."/>
            <person name="Heitman J."/>
            <person name="Sun S."/>
            <person name="Springer D."/>
            <person name="Dromer F."/>
            <person name="Young S.K."/>
            <person name="Zeng Q."/>
            <person name="Gargeya S."/>
            <person name="Fitzgerald M."/>
            <person name="Abouelleil A."/>
            <person name="Alvarado L."/>
            <person name="Berlin A.M."/>
            <person name="Chapman S.B."/>
            <person name="Dewar J."/>
            <person name="Goldberg J."/>
            <person name="Griggs A."/>
            <person name="Gujja S."/>
            <person name="Hansen M."/>
            <person name="Howarth C."/>
            <person name="Imamovic A."/>
            <person name="Larimer J."/>
            <person name="McCowan C."/>
            <person name="Murphy C."/>
            <person name="Pearson M."/>
            <person name="Priest M."/>
            <person name="Roberts A."/>
            <person name="Saif S."/>
            <person name="Shea T."/>
            <person name="Sykes S."/>
            <person name="Wortman J."/>
            <person name="Nusbaum C."/>
            <person name="Birren B."/>
        </authorList>
    </citation>
    <scope>NUCLEOTIDE SEQUENCE [LARGE SCALE GENOMIC DNA]</scope>
    <source>
        <strain evidence="2">CBS 10118</strain>
    </source>
</reference>
<evidence type="ECO:0000313" key="2">
    <source>
        <dbReference type="EMBL" id="OCF25060.1"/>
    </source>
</evidence>
<name>A0A1B9G217_9TREE</name>
<evidence type="ECO:0000256" key="1">
    <source>
        <dbReference type="SAM" id="MobiDB-lite"/>
    </source>
</evidence>
<feature type="region of interest" description="Disordered" evidence="1">
    <location>
        <begin position="1"/>
        <end position="56"/>
    </location>
</feature>
<dbReference type="EMBL" id="KI894021">
    <property type="protein sequence ID" value="OCF25060.1"/>
    <property type="molecule type" value="Genomic_DNA"/>
</dbReference>
<protein>
    <submittedName>
        <fullName evidence="2">Uncharacterized protein</fullName>
    </submittedName>
</protein>
<feature type="compositionally biased region" description="Gly residues" evidence="1">
    <location>
        <begin position="22"/>
        <end position="36"/>
    </location>
</feature>
<organism evidence="2">
    <name type="scientific">Kwoniella bestiolae CBS 10118</name>
    <dbReference type="NCBI Taxonomy" id="1296100"/>
    <lineage>
        <taxon>Eukaryota</taxon>
        <taxon>Fungi</taxon>
        <taxon>Dikarya</taxon>
        <taxon>Basidiomycota</taxon>
        <taxon>Agaricomycotina</taxon>
        <taxon>Tremellomycetes</taxon>
        <taxon>Tremellales</taxon>
        <taxon>Cryptococcaceae</taxon>
        <taxon>Kwoniella</taxon>
    </lineage>
</organism>
<gene>
    <name evidence="2" type="ORF">I302_04870</name>
</gene>
<proteinExistence type="predicted"/>
<feature type="compositionally biased region" description="Polar residues" evidence="1">
    <location>
        <begin position="46"/>
        <end position="56"/>
    </location>
</feature>